<feature type="transmembrane region" description="Helical" evidence="1">
    <location>
        <begin position="38"/>
        <end position="55"/>
    </location>
</feature>
<evidence type="ECO:0000313" key="2">
    <source>
        <dbReference type="EMBL" id="RNA27542.1"/>
    </source>
</evidence>
<dbReference type="Proteomes" id="UP000276133">
    <property type="component" value="Unassembled WGS sequence"/>
</dbReference>
<evidence type="ECO:0000313" key="3">
    <source>
        <dbReference type="Proteomes" id="UP000276133"/>
    </source>
</evidence>
<protein>
    <submittedName>
        <fullName evidence="2">Uncharacterized protein</fullName>
    </submittedName>
</protein>
<keyword evidence="1" id="KW-0472">Membrane</keyword>
<evidence type="ECO:0000256" key="1">
    <source>
        <dbReference type="SAM" id="Phobius"/>
    </source>
</evidence>
<dbReference type="AlphaFoldDB" id="A0A3M7RVP6"/>
<organism evidence="2 3">
    <name type="scientific">Brachionus plicatilis</name>
    <name type="common">Marine rotifer</name>
    <name type="synonym">Brachionus muelleri</name>
    <dbReference type="NCBI Taxonomy" id="10195"/>
    <lineage>
        <taxon>Eukaryota</taxon>
        <taxon>Metazoa</taxon>
        <taxon>Spiralia</taxon>
        <taxon>Gnathifera</taxon>
        <taxon>Rotifera</taxon>
        <taxon>Eurotatoria</taxon>
        <taxon>Monogononta</taxon>
        <taxon>Pseudotrocha</taxon>
        <taxon>Ploima</taxon>
        <taxon>Brachionidae</taxon>
        <taxon>Brachionus</taxon>
    </lineage>
</organism>
<reference evidence="2 3" key="1">
    <citation type="journal article" date="2018" name="Sci. Rep.">
        <title>Genomic signatures of local adaptation to the degree of environmental predictability in rotifers.</title>
        <authorList>
            <person name="Franch-Gras L."/>
            <person name="Hahn C."/>
            <person name="Garcia-Roger E.M."/>
            <person name="Carmona M.J."/>
            <person name="Serra M."/>
            <person name="Gomez A."/>
        </authorList>
    </citation>
    <scope>NUCLEOTIDE SEQUENCE [LARGE SCALE GENOMIC DNA]</scope>
    <source>
        <strain evidence="2">HYR1</strain>
    </source>
</reference>
<name>A0A3M7RVP6_BRAPC</name>
<keyword evidence="1" id="KW-0812">Transmembrane</keyword>
<gene>
    <name evidence="2" type="ORF">BpHYR1_046675</name>
</gene>
<sequence>MLIKSKNVKNNYLFFLIINNYQLFVNIEPYKISMVNHAFYKYFLFLLYNIHTAFLHSEQKFVAL</sequence>
<dbReference type="EMBL" id="REGN01002531">
    <property type="protein sequence ID" value="RNA27542.1"/>
    <property type="molecule type" value="Genomic_DNA"/>
</dbReference>
<comment type="caution">
    <text evidence="2">The sequence shown here is derived from an EMBL/GenBank/DDBJ whole genome shotgun (WGS) entry which is preliminary data.</text>
</comment>
<proteinExistence type="predicted"/>
<keyword evidence="3" id="KW-1185">Reference proteome</keyword>
<keyword evidence="1" id="KW-1133">Transmembrane helix</keyword>
<accession>A0A3M7RVP6</accession>